<feature type="signal peptide" evidence="1">
    <location>
        <begin position="1"/>
        <end position="20"/>
    </location>
</feature>
<proteinExistence type="predicted"/>
<gene>
    <name evidence="2" type="ORF">GN244_ATG08234</name>
</gene>
<sequence>MRHSYVFVIIASTFLATSDALVTNQRLLRAHHFDSATDADFEERGAPKDKLKELARQFGLNWKDMKHDPRYLFRINQDT</sequence>
<accession>A0A833WKL0</accession>
<keyword evidence="1" id="KW-0732">Signal</keyword>
<dbReference type="EMBL" id="WSZM01000172">
    <property type="protein sequence ID" value="KAF4039590.1"/>
    <property type="molecule type" value="Genomic_DNA"/>
</dbReference>
<evidence type="ECO:0000256" key="1">
    <source>
        <dbReference type="SAM" id="SignalP"/>
    </source>
</evidence>
<protein>
    <recommendedName>
        <fullName evidence="4">Secreted RxLR effector peptide protein</fullName>
    </recommendedName>
</protein>
<dbReference type="AlphaFoldDB" id="A0A833WKL0"/>
<dbReference type="Proteomes" id="UP000602510">
    <property type="component" value="Unassembled WGS sequence"/>
</dbReference>
<evidence type="ECO:0000313" key="2">
    <source>
        <dbReference type="EMBL" id="KAF4039590.1"/>
    </source>
</evidence>
<evidence type="ECO:0008006" key="4">
    <source>
        <dbReference type="Google" id="ProtNLM"/>
    </source>
</evidence>
<evidence type="ECO:0000313" key="3">
    <source>
        <dbReference type="Proteomes" id="UP000602510"/>
    </source>
</evidence>
<keyword evidence="3" id="KW-1185">Reference proteome</keyword>
<organism evidence="2 3">
    <name type="scientific">Phytophthora infestans</name>
    <name type="common">Potato late blight agent</name>
    <name type="synonym">Botrytis infestans</name>
    <dbReference type="NCBI Taxonomy" id="4787"/>
    <lineage>
        <taxon>Eukaryota</taxon>
        <taxon>Sar</taxon>
        <taxon>Stramenopiles</taxon>
        <taxon>Oomycota</taxon>
        <taxon>Peronosporomycetes</taxon>
        <taxon>Peronosporales</taxon>
        <taxon>Peronosporaceae</taxon>
        <taxon>Phytophthora</taxon>
    </lineage>
</organism>
<comment type="caution">
    <text evidence="2">The sequence shown here is derived from an EMBL/GenBank/DDBJ whole genome shotgun (WGS) entry which is preliminary data.</text>
</comment>
<feature type="chain" id="PRO_5032485026" description="Secreted RxLR effector peptide protein" evidence="1">
    <location>
        <begin position="21"/>
        <end position="79"/>
    </location>
</feature>
<reference evidence="2" key="1">
    <citation type="submission" date="2020-04" db="EMBL/GenBank/DDBJ databases">
        <title>Hybrid Assembly of Korean Phytophthora infestans isolates.</title>
        <authorList>
            <person name="Prokchorchik M."/>
            <person name="Lee Y."/>
            <person name="Seo J."/>
            <person name="Cho J.-H."/>
            <person name="Park Y.-E."/>
            <person name="Jang D.-C."/>
            <person name="Im J.-S."/>
            <person name="Choi J.-G."/>
            <person name="Park H.-J."/>
            <person name="Lee G.-B."/>
            <person name="Lee Y.-G."/>
            <person name="Hong S.-Y."/>
            <person name="Cho K."/>
            <person name="Sohn K.H."/>
        </authorList>
    </citation>
    <scope>NUCLEOTIDE SEQUENCE</scope>
    <source>
        <strain evidence="2">KR_1_A1</strain>
    </source>
</reference>
<name>A0A833WKL0_PHYIN</name>